<evidence type="ECO:0000259" key="6">
    <source>
        <dbReference type="Pfam" id="PF07992"/>
    </source>
</evidence>
<evidence type="ECO:0000256" key="5">
    <source>
        <dbReference type="ARBA" id="ARBA00023002"/>
    </source>
</evidence>
<evidence type="ECO:0000256" key="2">
    <source>
        <dbReference type="ARBA" id="ARBA00005272"/>
    </source>
</evidence>
<dbReference type="InterPro" id="IPR036188">
    <property type="entry name" value="FAD/NAD-bd_sf"/>
</dbReference>
<dbReference type="GO" id="GO:0003955">
    <property type="term" value="F:NAD(P)H dehydrogenase (quinone) activity"/>
    <property type="evidence" value="ECO:0007669"/>
    <property type="project" value="TreeGrafter"/>
</dbReference>
<accession>A0A1Q8SP63</accession>
<dbReference type="PRINTS" id="PR00411">
    <property type="entry name" value="PNDRDTASEI"/>
</dbReference>
<dbReference type="STRING" id="404433.BTW07_15690"/>
<dbReference type="InterPro" id="IPR051169">
    <property type="entry name" value="NADH-Q_oxidoreductase"/>
</dbReference>
<dbReference type="OrthoDB" id="9781621at2"/>
<dbReference type="GO" id="GO:0019646">
    <property type="term" value="P:aerobic electron transport chain"/>
    <property type="evidence" value="ECO:0007669"/>
    <property type="project" value="TreeGrafter"/>
</dbReference>
<comment type="caution">
    <text evidence="7">The sequence shown here is derived from an EMBL/GenBank/DDBJ whole genome shotgun (WGS) entry which is preliminary data.</text>
</comment>
<evidence type="ECO:0000256" key="4">
    <source>
        <dbReference type="ARBA" id="ARBA00022827"/>
    </source>
</evidence>
<dbReference type="PRINTS" id="PR00368">
    <property type="entry name" value="FADPNR"/>
</dbReference>
<dbReference type="AlphaFoldDB" id="A0A1Q8SP63"/>
<evidence type="ECO:0000313" key="8">
    <source>
        <dbReference type="Proteomes" id="UP000186878"/>
    </source>
</evidence>
<dbReference type="PANTHER" id="PTHR42913:SF3">
    <property type="entry name" value="64 KDA MITOCHONDRIAL NADH DEHYDROGENASE (EUROFUNG)"/>
    <property type="match status" value="1"/>
</dbReference>
<reference evidence="7 8" key="1">
    <citation type="submission" date="2016-12" db="EMBL/GenBank/DDBJ databases">
        <title>Draft genome sequences of strains Salinicola socius SMB35, Salinicola sp. MH3R3-1 and Chromohalobacter sp. SMB17 from the Verkhnekamsk potash mining region of Russia.</title>
        <authorList>
            <person name="Mavrodi D.V."/>
            <person name="Olsson B.E."/>
            <person name="Korsakova E.S."/>
            <person name="Pyankova A."/>
            <person name="Mavrodi O.V."/>
            <person name="Plotnikova E.G."/>
        </authorList>
    </citation>
    <scope>NUCLEOTIDE SEQUENCE [LARGE SCALE GENOMIC DNA]</scope>
    <source>
        <strain evidence="7 8">SMB35</strain>
    </source>
</reference>
<keyword evidence="5" id="KW-0560">Oxidoreductase</keyword>
<comment type="similarity">
    <text evidence="2">Belongs to the NADH dehydrogenase family.</text>
</comment>
<keyword evidence="3" id="KW-0285">Flavoprotein</keyword>
<organism evidence="7 8">
    <name type="scientific">Salinicola socius</name>
    <dbReference type="NCBI Taxonomy" id="404433"/>
    <lineage>
        <taxon>Bacteria</taxon>
        <taxon>Pseudomonadati</taxon>
        <taxon>Pseudomonadota</taxon>
        <taxon>Gammaproteobacteria</taxon>
        <taxon>Oceanospirillales</taxon>
        <taxon>Halomonadaceae</taxon>
        <taxon>Salinicola</taxon>
    </lineage>
</organism>
<dbReference type="InterPro" id="IPR023753">
    <property type="entry name" value="FAD/NAD-binding_dom"/>
</dbReference>
<name>A0A1Q8SP63_9GAMM</name>
<proteinExistence type="inferred from homology"/>
<keyword evidence="4" id="KW-0274">FAD</keyword>
<dbReference type="RefSeq" id="WP_075571124.1">
    <property type="nucleotide sequence ID" value="NZ_MSDO01000024.1"/>
</dbReference>
<dbReference type="SUPFAM" id="SSF51905">
    <property type="entry name" value="FAD/NAD(P)-binding domain"/>
    <property type="match status" value="2"/>
</dbReference>
<sequence length="432" mass="47730">MTTPRIVVVGGGAGGLELATRLGRKLGKSRRADIVLVDRNPTHIWKPLLHEIATGTLDSGLDEVSYQGHSKSHGYRFQRGTLSAIDRDNRTLTLEAIHDHEDVVVLPARQLEYDYLVLSVGSVSNDFGTPGVARHCHFIDSPQQAESFRRNMLNTFLRYSDPERRTHPKLTVGLVGAGATGVELAAELFGASRMLHSYGFTAMDSGKLEVHLIEAAPRILPALPERISRAVHGELERLGVKIHVDTRVTEANANGFITADGEPLETDLSVWAAGIRAPEFLSNLGLATERNHQIKVSQTLQSLDDERIFSFGDCASCPQPDDKRVPPRAQAAHQQATHCYHNLRAAMDGKPLKPFVYRDRGSLISLAHFEAVGSLMRGASARSLFIEGRLAKLFYASLYRMHQMAIHGIFKTGMTVIVDGLNRYIRPKMKLH</sequence>
<keyword evidence="8" id="KW-1185">Reference proteome</keyword>
<evidence type="ECO:0000256" key="3">
    <source>
        <dbReference type="ARBA" id="ARBA00022630"/>
    </source>
</evidence>
<gene>
    <name evidence="7" type="ORF">BTW07_15690</name>
</gene>
<dbReference type="Gene3D" id="3.50.50.100">
    <property type="match status" value="1"/>
</dbReference>
<dbReference type="Pfam" id="PF07992">
    <property type="entry name" value="Pyr_redox_2"/>
    <property type="match status" value="1"/>
</dbReference>
<dbReference type="Proteomes" id="UP000186878">
    <property type="component" value="Unassembled WGS sequence"/>
</dbReference>
<dbReference type="PANTHER" id="PTHR42913">
    <property type="entry name" value="APOPTOSIS-INDUCING FACTOR 1"/>
    <property type="match status" value="1"/>
</dbReference>
<feature type="domain" description="FAD/NAD(P)-binding" evidence="6">
    <location>
        <begin position="5"/>
        <end position="336"/>
    </location>
</feature>
<evidence type="ECO:0000256" key="1">
    <source>
        <dbReference type="ARBA" id="ARBA00001974"/>
    </source>
</evidence>
<dbReference type="EMBL" id="MSDO01000024">
    <property type="protein sequence ID" value="OLO03176.1"/>
    <property type="molecule type" value="Genomic_DNA"/>
</dbReference>
<comment type="cofactor">
    <cofactor evidence="1">
        <name>FAD</name>
        <dbReference type="ChEBI" id="CHEBI:57692"/>
    </cofactor>
</comment>
<protein>
    <submittedName>
        <fullName evidence="7">FAD-dependent oxidoreductase</fullName>
    </submittedName>
</protein>
<evidence type="ECO:0000313" key="7">
    <source>
        <dbReference type="EMBL" id="OLO03176.1"/>
    </source>
</evidence>